<proteinExistence type="predicted"/>
<name>A0A0Z8DVI0_STRSU</name>
<dbReference type="EMBL" id="FIFW01000008">
    <property type="protein sequence ID" value="CYU50649.1"/>
    <property type="molecule type" value="Genomic_DNA"/>
</dbReference>
<sequence>MWEIMTRTVGDRHYVCEFLREDTTDPRNIDGAWIRILTIKRDGNYIYQYRYGNEIDNMDDIDRTVCQAVLDNFNEL</sequence>
<reference evidence="1 2" key="1">
    <citation type="submission" date="2016-02" db="EMBL/GenBank/DDBJ databases">
        <authorList>
            <consortium name="Pathogen Informatics"/>
        </authorList>
    </citation>
    <scope>NUCLEOTIDE SEQUENCE [LARGE SCALE GENOMIC DNA]</scope>
    <source>
        <strain evidence="1 2">LSS23</strain>
    </source>
</reference>
<dbReference type="AlphaFoldDB" id="A0A0Z8DVI0"/>
<accession>A0A0Z8DVI0</accession>
<evidence type="ECO:0000313" key="2">
    <source>
        <dbReference type="Proteomes" id="UP000073434"/>
    </source>
</evidence>
<evidence type="ECO:0000313" key="1">
    <source>
        <dbReference type="EMBL" id="CYU50649.1"/>
    </source>
</evidence>
<protein>
    <submittedName>
        <fullName evidence="1">Uncharacterized protein</fullName>
    </submittedName>
</protein>
<organism evidence="1 2">
    <name type="scientific">Streptococcus suis</name>
    <dbReference type="NCBI Taxonomy" id="1307"/>
    <lineage>
        <taxon>Bacteria</taxon>
        <taxon>Bacillati</taxon>
        <taxon>Bacillota</taxon>
        <taxon>Bacilli</taxon>
        <taxon>Lactobacillales</taxon>
        <taxon>Streptococcaceae</taxon>
        <taxon>Streptococcus</taxon>
    </lineage>
</organism>
<dbReference type="Proteomes" id="UP000073434">
    <property type="component" value="Unassembled WGS sequence"/>
</dbReference>
<gene>
    <name evidence="1" type="ORF">ERS132385_01032</name>
</gene>
<dbReference type="RefSeq" id="WP_024376937.1">
    <property type="nucleotide sequence ID" value="NZ_CEEW01000076.1"/>
</dbReference>